<evidence type="ECO:0000313" key="2">
    <source>
        <dbReference type="Proteomes" id="UP000178892"/>
    </source>
</evidence>
<dbReference type="Proteomes" id="UP000178892">
    <property type="component" value="Unassembled WGS sequence"/>
</dbReference>
<name>A0A1F5NVC0_9BACT</name>
<organism evidence="1 2">
    <name type="scientific">Candidatus Doudnabacteria bacterium RIFCSPHIGHO2_01_FULL_46_24</name>
    <dbReference type="NCBI Taxonomy" id="1817825"/>
    <lineage>
        <taxon>Bacteria</taxon>
        <taxon>Candidatus Doudnaibacteriota</taxon>
    </lineage>
</organism>
<comment type="caution">
    <text evidence="1">The sequence shown here is derived from an EMBL/GenBank/DDBJ whole genome shotgun (WGS) entry which is preliminary data.</text>
</comment>
<evidence type="ECO:0000313" key="1">
    <source>
        <dbReference type="EMBL" id="OGE81598.1"/>
    </source>
</evidence>
<proteinExistence type="predicted"/>
<reference evidence="1 2" key="1">
    <citation type="journal article" date="2016" name="Nat. Commun.">
        <title>Thousands of microbial genomes shed light on interconnected biogeochemical processes in an aquifer system.</title>
        <authorList>
            <person name="Anantharaman K."/>
            <person name="Brown C.T."/>
            <person name="Hug L.A."/>
            <person name="Sharon I."/>
            <person name="Castelle C.J."/>
            <person name="Probst A.J."/>
            <person name="Thomas B.C."/>
            <person name="Singh A."/>
            <person name="Wilkins M.J."/>
            <person name="Karaoz U."/>
            <person name="Brodie E.L."/>
            <person name="Williams K.H."/>
            <person name="Hubbard S.S."/>
            <person name="Banfield J.F."/>
        </authorList>
    </citation>
    <scope>NUCLEOTIDE SEQUENCE [LARGE SCALE GENOMIC DNA]</scope>
</reference>
<protein>
    <submittedName>
        <fullName evidence="1">Uncharacterized protein</fullName>
    </submittedName>
</protein>
<sequence length="81" mass="8984">MALNKIQNLTQAKTAVNSVLKKYRITWHELNQANALLAWRSLGGLWKGKRIPDAAKWQKKYAGNGTALFEAAICSSLTLTP</sequence>
<accession>A0A1F5NVC0</accession>
<dbReference type="AlphaFoldDB" id="A0A1F5NVC0"/>
<dbReference type="EMBL" id="MFEL01000007">
    <property type="protein sequence ID" value="OGE81598.1"/>
    <property type="molecule type" value="Genomic_DNA"/>
</dbReference>
<gene>
    <name evidence="1" type="ORF">A2720_00695</name>
</gene>